<dbReference type="PANTHER" id="PTHR30303">
    <property type="entry name" value="HYDROGENASE ISOENZYMES FORMATION PROTEIN HYPE"/>
    <property type="match status" value="1"/>
</dbReference>
<comment type="similarity">
    <text evidence="1">Belongs to the HypE family.</text>
</comment>
<dbReference type="RefSeq" id="WP_343186768.1">
    <property type="nucleotide sequence ID" value="NZ_JBCITM010000016.1"/>
</dbReference>
<dbReference type="SUPFAM" id="SSF56042">
    <property type="entry name" value="PurM C-terminal domain-like"/>
    <property type="match status" value="1"/>
</dbReference>
<gene>
    <name evidence="4" type="ORF">AAIG11_13405</name>
</gene>
<dbReference type="PIRSF" id="PIRSF005644">
    <property type="entry name" value="Hdrgns_mtr_HypE"/>
    <property type="match status" value="1"/>
</dbReference>
<dbReference type="InterPro" id="IPR010918">
    <property type="entry name" value="PurM-like_C_dom"/>
</dbReference>
<dbReference type="Gene3D" id="3.30.1330.10">
    <property type="entry name" value="PurM-like, N-terminal domain"/>
    <property type="match status" value="1"/>
</dbReference>
<dbReference type="InterPro" id="IPR036921">
    <property type="entry name" value="PurM-like_N_sf"/>
</dbReference>
<dbReference type="PANTHER" id="PTHR30303:SF4">
    <property type="entry name" value="HYDROGENASE EXPRESSION_FORMATION PROTEIN HYPE"/>
    <property type="match status" value="1"/>
</dbReference>
<feature type="domain" description="PurM-like C-terminal" evidence="3">
    <location>
        <begin position="151"/>
        <end position="305"/>
    </location>
</feature>
<dbReference type="InterPro" id="IPR036676">
    <property type="entry name" value="PurM-like_C_sf"/>
</dbReference>
<evidence type="ECO:0000259" key="2">
    <source>
        <dbReference type="Pfam" id="PF00586"/>
    </source>
</evidence>
<comment type="caution">
    <text evidence="4">The sequence shown here is derived from an EMBL/GenBank/DDBJ whole genome shotgun (WGS) entry which is preliminary data.</text>
</comment>
<proteinExistence type="inferred from homology"/>
<organism evidence="4 5">
    <name type="scientific">Anoxynatronum sibiricum</name>
    <dbReference type="NCBI Taxonomy" id="210623"/>
    <lineage>
        <taxon>Bacteria</taxon>
        <taxon>Bacillati</taxon>
        <taxon>Bacillota</taxon>
        <taxon>Clostridia</taxon>
        <taxon>Eubacteriales</taxon>
        <taxon>Clostridiaceae</taxon>
        <taxon>Anoxynatronum</taxon>
    </lineage>
</organism>
<evidence type="ECO:0000259" key="3">
    <source>
        <dbReference type="Pfam" id="PF02769"/>
    </source>
</evidence>
<dbReference type="SUPFAM" id="SSF55326">
    <property type="entry name" value="PurM N-terminal domain-like"/>
    <property type="match status" value="1"/>
</dbReference>
<accession>A0ABU9VZE1</accession>
<dbReference type="Pfam" id="PF00586">
    <property type="entry name" value="AIRS"/>
    <property type="match status" value="1"/>
</dbReference>
<name>A0ABU9VZE1_9CLOT</name>
<sequence length="328" mass="34762">MKIGKVPVDILKKLIIGRITTRREEVLVGSAVGEDCAVLDFGDDLCVISTDPITGAVAEIGSLAIDIACNDIASNGAEPVAVMMTVLAPEGTTAEDLSQIMEDAAGAAKRINVEIMGGHTEITDVVNRVLISTVALGKHSRDAMVTTAGAQEGDVVFMTKSAGLEGTAILAHDFEDKLKQHISLETLERAKSLKYQISVVPEGMIAGRVGANSMHDATEGGVLGALWELAEASGKGIQIELDNIPVLPETRAVCQVFQIDPYRLISSGVMVLTVPPQRQKAMEEALSKADIPWATLGTVTQGDRVLVKDGKTLPMNPPDVDELYRALV</sequence>
<protein>
    <submittedName>
        <fullName evidence="4">AIR synthase family protein</fullName>
    </submittedName>
</protein>
<dbReference type="InterPro" id="IPR016188">
    <property type="entry name" value="PurM-like_N"/>
</dbReference>
<reference evidence="4 5" key="1">
    <citation type="submission" date="2024-04" db="EMBL/GenBank/DDBJ databases">
        <title>Genome sequencing and metabolic network reconstruction of aminoacids and betaine degradation by Anoxynatronum sibiricum.</title>
        <authorList>
            <person name="Detkova E.N."/>
            <person name="Boltjanskaja Y.V."/>
            <person name="Mardanov A.V."/>
            <person name="Kevbrin V."/>
        </authorList>
    </citation>
    <scope>NUCLEOTIDE SEQUENCE [LARGE SCALE GENOMIC DNA]</scope>
    <source>
        <strain evidence="4 5">Z-7981</strain>
    </source>
</reference>
<dbReference type="EMBL" id="JBCITM010000016">
    <property type="protein sequence ID" value="MEN1761479.1"/>
    <property type="molecule type" value="Genomic_DNA"/>
</dbReference>
<dbReference type="CDD" id="cd06061">
    <property type="entry name" value="PurM-like1"/>
    <property type="match status" value="1"/>
</dbReference>
<evidence type="ECO:0000313" key="4">
    <source>
        <dbReference type="EMBL" id="MEN1761479.1"/>
    </source>
</evidence>
<dbReference type="Gene3D" id="3.90.650.10">
    <property type="entry name" value="PurM-like C-terminal domain"/>
    <property type="match status" value="1"/>
</dbReference>
<dbReference type="Pfam" id="PF02769">
    <property type="entry name" value="AIRS_C"/>
    <property type="match status" value="1"/>
</dbReference>
<evidence type="ECO:0000313" key="5">
    <source>
        <dbReference type="Proteomes" id="UP001407405"/>
    </source>
</evidence>
<evidence type="ECO:0000256" key="1">
    <source>
        <dbReference type="ARBA" id="ARBA00006243"/>
    </source>
</evidence>
<keyword evidence="5" id="KW-1185">Reference proteome</keyword>
<dbReference type="InterPro" id="IPR011854">
    <property type="entry name" value="HypE"/>
</dbReference>
<dbReference type="Proteomes" id="UP001407405">
    <property type="component" value="Unassembled WGS sequence"/>
</dbReference>
<feature type="domain" description="PurM-like N-terminal" evidence="2">
    <location>
        <begin position="33"/>
        <end position="138"/>
    </location>
</feature>